<gene>
    <name evidence="1" type="ORF">ACPOL_4123</name>
</gene>
<dbReference type="Proteomes" id="UP000253606">
    <property type="component" value="Chromosome"/>
</dbReference>
<accession>A0A2Z5G2Z9</accession>
<reference evidence="1 2" key="1">
    <citation type="journal article" date="2018" name="Front. Microbiol.">
        <title>Hydrolytic Capabilities as a Key to Environmental Success: Chitinolytic and Cellulolytic Acidobacteria From Acidic Sub-arctic Soils and Boreal Peatlands.</title>
        <authorList>
            <person name="Belova S.E."/>
            <person name="Ravin N.V."/>
            <person name="Pankratov T.A."/>
            <person name="Rakitin A.L."/>
            <person name="Ivanova A.A."/>
            <person name="Beletsky A.V."/>
            <person name="Mardanov A.V."/>
            <person name="Sinninghe Damste J.S."/>
            <person name="Dedysh S.N."/>
        </authorList>
    </citation>
    <scope>NUCLEOTIDE SEQUENCE [LARGE SCALE GENOMIC DNA]</scope>
    <source>
        <strain evidence="1 2">SBC82</strain>
    </source>
</reference>
<evidence type="ECO:0000313" key="2">
    <source>
        <dbReference type="Proteomes" id="UP000253606"/>
    </source>
</evidence>
<dbReference type="AlphaFoldDB" id="A0A2Z5G2Z9"/>
<keyword evidence="2" id="KW-1185">Reference proteome</keyword>
<name>A0A2Z5G2Z9_9BACT</name>
<proteinExistence type="predicted"/>
<organism evidence="1 2">
    <name type="scientific">Acidisarcina polymorpha</name>
    <dbReference type="NCBI Taxonomy" id="2211140"/>
    <lineage>
        <taxon>Bacteria</taxon>
        <taxon>Pseudomonadati</taxon>
        <taxon>Acidobacteriota</taxon>
        <taxon>Terriglobia</taxon>
        <taxon>Terriglobales</taxon>
        <taxon>Acidobacteriaceae</taxon>
        <taxon>Acidisarcina</taxon>
    </lineage>
</organism>
<sequence>MALFLRVLAEAQMADATLVAFTGRMPKRMIEHDSHFRNQAK</sequence>
<dbReference type="KEGG" id="abas:ACPOL_4123"/>
<dbReference type="EMBL" id="CP030840">
    <property type="protein sequence ID" value="AXC13400.1"/>
    <property type="molecule type" value="Genomic_DNA"/>
</dbReference>
<protein>
    <submittedName>
        <fullName evidence="1">Uncharacterized protein</fullName>
    </submittedName>
</protein>
<evidence type="ECO:0000313" key="1">
    <source>
        <dbReference type="EMBL" id="AXC13400.1"/>
    </source>
</evidence>